<feature type="domain" description="TauD/TfdA-like" evidence="7">
    <location>
        <begin position="39"/>
        <end position="329"/>
    </location>
</feature>
<dbReference type="RefSeq" id="XP_033392416.1">
    <property type="nucleotide sequence ID" value="XM_033539425.1"/>
</dbReference>
<proteinExistence type="inferred from homology"/>
<keyword evidence="5" id="KW-0560">Oxidoreductase</keyword>
<dbReference type="GO" id="GO:0005737">
    <property type="term" value="C:cytoplasm"/>
    <property type="evidence" value="ECO:0007669"/>
    <property type="project" value="TreeGrafter"/>
</dbReference>
<keyword evidence="3" id="KW-0479">Metal-binding</keyword>
<organism evidence="8 9">
    <name type="scientific">Aplosporella prunicola CBS 121167</name>
    <dbReference type="NCBI Taxonomy" id="1176127"/>
    <lineage>
        <taxon>Eukaryota</taxon>
        <taxon>Fungi</taxon>
        <taxon>Dikarya</taxon>
        <taxon>Ascomycota</taxon>
        <taxon>Pezizomycotina</taxon>
        <taxon>Dothideomycetes</taxon>
        <taxon>Dothideomycetes incertae sedis</taxon>
        <taxon>Botryosphaeriales</taxon>
        <taxon>Aplosporellaceae</taxon>
        <taxon>Aplosporella</taxon>
    </lineage>
</organism>
<keyword evidence="9" id="KW-1185">Reference proteome</keyword>
<evidence type="ECO:0000313" key="9">
    <source>
        <dbReference type="Proteomes" id="UP000799438"/>
    </source>
</evidence>
<dbReference type="OrthoDB" id="10257314at2759"/>
<evidence type="ECO:0000256" key="4">
    <source>
        <dbReference type="ARBA" id="ARBA00022964"/>
    </source>
</evidence>
<dbReference type="InterPro" id="IPR003819">
    <property type="entry name" value="TauD/TfdA-like"/>
</dbReference>
<protein>
    <recommendedName>
        <fullName evidence="7">TauD/TfdA-like domain-containing protein</fullName>
    </recommendedName>
</protein>
<evidence type="ECO:0000256" key="2">
    <source>
        <dbReference type="ARBA" id="ARBA00005896"/>
    </source>
</evidence>
<dbReference type="InterPro" id="IPR042098">
    <property type="entry name" value="TauD-like_sf"/>
</dbReference>
<dbReference type="FunFam" id="3.60.130.10:FF:000005">
    <property type="entry name" value="TfdA family taurine dioxygenase"/>
    <property type="match status" value="1"/>
</dbReference>
<sequence>MAPSAVEHEVPVLPSVTKKGAPIRKPLELSGALDGFESFDVTPTIGKEFVNVDVAEWLKAPNSDELLRELAITISQRGVVFFRAQDNLTNDLQKELVHRMGQLTGKPATSTLHIHPVLNDDRELGGTDKEISTISSKQNSKFYENRAYSVSNKNQSSAAWHSDIAFEPVPADYTALRLTELPKTGGDTLWASGYELYDRLSAPYQRFLESLTATFQQPGFNRIAEREGFELHAGPRGAPENVGTELKAVHPVIRTNPVTGWKSVFPVGHHIAHINDVTKEESASLLQWFLDLVYRNHDVQVRLRWQNANDLAIWDNRSVFHTATYDFSEEIHGERFGNRAVGLGEKPYLDPNSSSRREVLGRLGLV</sequence>
<dbReference type="GO" id="GO:0046872">
    <property type="term" value="F:metal ion binding"/>
    <property type="evidence" value="ECO:0007669"/>
    <property type="project" value="UniProtKB-KW"/>
</dbReference>
<dbReference type="GO" id="GO:0016706">
    <property type="term" value="F:2-oxoglutarate-dependent dioxygenase activity"/>
    <property type="evidence" value="ECO:0007669"/>
    <property type="project" value="TreeGrafter"/>
</dbReference>
<evidence type="ECO:0000256" key="6">
    <source>
        <dbReference type="ARBA" id="ARBA00023004"/>
    </source>
</evidence>
<gene>
    <name evidence="8" type="ORF">K452DRAFT_279655</name>
</gene>
<dbReference type="PANTHER" id="PTHR30468">
    <property type="entry name" value="ALPHA-KETOGLUTARATE-DEPENDENT SULFONATE DIOXYGENASE"/>
    <property type="match status" value="1"/>
</dbReference>
<comment type="similarity">
    <text evidence="2">Belongs to the TfdA dioxygenase family.</text>
</comment>
<dbReference type="GeneID" id="54296921"/>
<evidence type="ECO:0000259" key="7">
    <source>
        <dbReference type="Pfam" id="PF02668"/>
    </source>
</evidence>
<evidence type="ECO:0000313" key="8">
    <source>
        <dbReference type="EMBL" id="KAF2136698.1"/>
    </source>
</evidence>
<reference evidence="8" key="1">
    <citation type="journal article" date="2020" name="Stud. Mycol.">
        <title>101 Dothideomycetes genomes: a test case for predicting lifestyles and emergence of pathogens.</title>
        <authorList>
            <person name="Haridas S."/>
            <person name="Albert R."/>
            <person name="Binder M."/>
            <person name="Bloem J."/>
            <person name="Labutti K."/>
            <person name="Salamov A."/>
            <person name="Andreopoulos B."/>
            <person name="Baker S."/>
            <person name="Barry K."/>
            <person name="Bills G."/>
            <person name="Bluhm B."/>
            <person name="Cannon C."/>
            <person name="Castanera R."/>
            <person name="Culley D."/>
            <person name="Daum C."/>
            <person name="Ezra D."/>
            <person name="Gonzalez J."/>
            <person name="Henrissat B."/>
            <person name="Kuo A."/>
            <person name="Liang C."/>
            <person name="Lipzen A."/>
            <person name="Lutzoni F."/>
            <person name="Magnuson J."/>
            <person name="Mondo S."/>
            <person name="Nolan M."/>
            <person name="Ohm R."/>
            <person name="Pangilinan J."/>
            <person name="Park H.-J."/>
            <person name="Ramirez L."/>
            <person name="Alfaro M."/>
            <person name="Sun H."/>
            <person name="Tritt A."/>
            <person name="Yoshinaga Y."/>
            <person name="Zwiers L.-H."/>
            <person name="Turgeon B."/>
            <person name="Goodwin S."/>
            <person name="Spatafora J."/>
            <person name="Crous P."/>
            <person name="Grigoriev I."/>
        </authorList>
    </citation>
    <scope>NUCLEOTIDE SEQUENCE</scope>
    <source>
        <strain evidence="8">CBS 121167</strain>
    </source>
</reference>
<comment type="cofactor">
    <cofactor evidence="1">
        <name>Fe(2+)</name>
        <dbReference type="ChEBI" id="CHEBI:29033"/>
    </cofactor>
</comment>
<dbReference type="InterPro" id="IPR051323">
    <property type="entry name" value="AtsK-like"/>
</dbReference>
<keyword evidence="6" id="KW-0408">Iron</keyword>
<dbReference type="Gene3D" id="3.60.130.10">
    <property type="entry name" value="Clavaminate synthase-like"/>
    <property type="match status" value="1"/>
</dbReference>
<dbReference type="SUPFAM" id="SSF51197">
    <property type="entry name" value="Clavaminate synthase-like"/>
    <property type="match status" value="1"/>
</dbReference>
<accession>A0A6A6AZK4</accession>
<evidence type="ECO:0000256" key="5">
    <source>
        <dbReference type="ARBA" id="ARBA00023002"/>
    </source>
</evidence>
<evidence type="ECO:0000256" key="3">
    <source>
        <dbReference type="ARBA" id="ARBA00022723"/>
    </source>
</evidence>
<name>A0A6A6AZK4_9PEZI</name>
<keyword evidence="4" id="KW-0223">Dioxygenase</keyword>
<dbReference type="AlphaFoldDB" id="A0A6A6AZK4"/>
<dbReference type="Proteomes" id="UP000799438">
    <property type="component" value="Unassembled WGS sequence"/>
</dbReference>
<dbReference type="PANTHER" id="PTHR30468:SF10">
    <property type="entry name" value="TAUD_TFDA-LIKE DOMAIN-CONTAINING PROTEIN"/>
    <property type="match status" value="1"/>
</dbReference>
<dbReference type="EMBL" id="ML995514">
    <property type="protein sequence ID" value="KAF2136698.1"/>
    <property type="molecule type" value="Genomic_DNA"/>
</dbReference>
<evidence type="ECO:0000256" key="1">
    <source>
        <dbReference type="ARBA" id="ARBA00001954"/>
    </source>
</evidence>
<dbReference type="Pfam" id="PF02668">
    <property type="entry name" value="TauD"/>
    <property type="match status" value="1"/>
</dbReference>